<proteinExistence type="inferred from homology"/>
<evidence type="ECO:0000256" key="7">
    <source>
        <dbReference type="SAM" id="Coils"/>
    </source>
</evidence>
<dbReference type="GO" id="GO:0007032">
    <property type="term" value="P:endosome organization"/>
    <property type="evidence" value="ECO:0007669"/>
    <property type="project" value="TreeGrafter"/>
</dbReference>
<reference evidence="8 9" key="1">
    <citation type="journal article" date="2011" name="Proc. Natl. Acad. Sci. U.S.A.">
        <title>Comparative genomics of xylose-fermenting fungi for enhanced biofuel production.</title>
        <authorList>
            <person name="Wohlbach D.J."/>
            <person name="Kuo A."/>
            <person name="Sato T.K."/>
            <person name="Potts K.M."/>
            <person name="Salamov A.A."/>
            <person name="LaButti K.M."/>
            <person name="Sun H."/>
            <person name="Clum A."/>
            <person name="Pangilinan J.L."/>
            <person name="Lindquist E.A."/>
            <person name="Lucas S."/>
            <person name="Lapidus A."/>
            <person name="Jin M."/>
            <person name="Gunawan C."/>
            <person name="Balan V."/>
            <person name="Dale B.E."/>
            <person name="Jeffries T.W."/>
            <person name="Zinkel R."/>
            <person name="Barry K.W."/>
            <person name="Grigoriev I.V."/>
            <person name="Gasch A.P."/>
        </authorList>
    </citation>
    <scope>NUCLEOTIDE SEQUENCE [LARGE SCALE GENOMIC DNA]</scope>
    <source>
        <strain evidence="9">ATCC 10573 / BCRC 21748 / CBS 615 / JCM 9827 / NBRC 10315 / NRRL Y-1498 / VKM Y-70</strain>
    </source>
</reference>
<evidence type="ECO:0000256" key="5">
    <source>
        <dbReference type="ARBA" id="ARBA00022490"/>
    </source>
</evidence>
<gene>
    <name evidence="8" type="ORF">CANTEDRAFT_100841</name>
</gene>
<dbReference type="GO" id="GO:0031083">
    <property type="term" value="C:BLOC-1 complex"/>
    <property type="evidence" value="ECO:0007669"/>
    <property type="project" value="InterPro"/>
</dbReference>
<dbReference type="KEGG" id="cten:18245414"/>
<dbReference type="PANTHER" id="PTHR39145">
    <property type="entry name" value="BIOGENESIS OF LYSOSOME-RELATED ORGANELLES COMPLEX 1 SUBUNIT CNL1"/>
    <property type="match status" value="1"/>
</dbReference>
<evidence type="ECO:0000313" key="9">
    <source>
        <dbReference type="Proteomes" id="UP000000707"/>
    </source>
</evidence>
<dbReference type="OrthoDB" id="5424991at2759"/>
<dbReference type="GeneID" id="18245414"/>
<evidence type="ECO:0000256" key="6">
    <source>
        <dbReference type="ARBA" id="ARBA00029995"/>
    </source>
</evidence>
<keyword evidence="7" id="KW-0175">Coiled coil</keyword>
<comment type="subcellular location">
    <subcellularLocation>
        <location evidence="2">Cytoplasm</location>
    </subcellularLocation>
</comment>
<evidence type="ECO:0000256" key="4">
    <source>
        <dbReference type="ARBA" id="ARBA00014971"/>
    </source>
</evidence>
<dbReference type="RefSeq" id="XP_006683954.1">
    <property type="nucleotide sequence ID" value="XM_006683891.1"/>
</dbReference>
<protein>
    <recommendedName>
        <fullName evidence="4">Biogenesis of lysosome-related organelles complex 1 subunit CNL1</fullName>
    </recommendedName>
    <alternativeName>
        <fullName evidence="6">CNO-like protein 1</fullName>
    </alternativeName>
</protein>
<dbReference type="Proteomes" id="UP000000707">
    <property type="component" value="Unassembled WGS sequence"/>
</dbReference>
<evidence type="ECO:0000313" key="8">
    <source>
        <dbReference type="EMBL" id="EGV66696.1"/>
    </source>
</evidence>
<organism evidence="9">
    <name type="scientific">Candida tenuis (strain ATCC 10573 / BCRC 21748 / CBS 615 / JCM 9827 / NBRC 10315 / NRRL Y-1498 / VKM Y-70)</name>
    <name type="common">Yeast</name>
    <name type="synonym">Yamadazyma tenuis</name>
    <dbReference type="NCBI Taxonomy" id="590646"/>
    <lineage>
        <taxon>Eukaryota</taxon>
        <taxon>Fungi</taxon>
        <taxon>Dikarya</taxon>
        <taxon>Ascomycota</taxon>
        <taxon>Saccharomycotina</taxon>
        <taxon>Pichiomycetes</taxon>
        <taxon>Debaryomycetaceae</taxon>
        <taxon>Yamadazyma</taxon>
    </lineage>
</organism>
<dbReference type="EMBL" id="GL996510">
    <property type="protein sequence ID" value="EGV66696.1"/>
    <property type="molecule type" value="Genomic_DNA"/>
</dbReference>
<dbReference type="eggNOG" id="ENOG502S5Q7">
    <property type="taxonomic scope" value="Eukaryota"/>
</dbReference>
<dbReference type="PANTHER" id="PTHR39145:SF1">
    <property type="entry name" value="BIOGENESIS OF LYSOSOME-RELATED ORGANELLES COMPLEX 1 SUBUNIT CNL1"/>
    <property type="match status" value="1"/>
</dbReference>
<feature type="coiled-coil region" evidence="7">
    <location>
        <begin position="60"/>
        <end position="87"/>
    </location>
</feature>
<sequence length="108" mass="12758">MVADSEEEDPMGLKQLALSYDYLIYKINDHVKSLSDITFESVSQKESLIKRDYLQQQLKLDMEMAQIDKLLVECDKLELEFMKLDQLKGFVDDFKVRVSRLETQFSRQ</sequence>
<accession>G3AX61</accession>
<comment type="similarity">
    <text evidence="3">Belongs to the BLOC1S4 family.</text>
</comment>
<dbReference type="AlphaFoldDB" id="G3AX61"/>
<keyword evidence="5" id="KW-0963">Cytoplasm</keyword>
<dbReference type="InterPro" id="IPR034455">
    <property type="entry name" value="CNL1"/>
</dbReference>
<evidence type="ECO:0000256" key="3">
    <source>
        <dbReference type="ARBA" id="ARBA00007289"/>
    </source>
</evidence>
<keyword evidence="9" id="KW-1185">Reference proteome</keyword>
<comment type="function">
    <text evidence="1">Component of the biogenesis of lysosome-related organelles complex-1 (BLOC-1), a complex that is involved in endosomal cargo sorting.</text>
</comment>
<dbReference type="HOGENOM" id="CLU_141728_1_0_1"/>
<evidence type="ECO:0000256" key="1">
    <source>
        <dbReference type="ARBA" id="ARBA00003807"/>
    </source>
</evidence>
<name>G3AX61_CANTC</name>
<dbReference type="GO" id="GO:0005737">
    <property type="term" value="C:cytoplasm"/>
    <property type="evidence" value="ECO:0007669"/>
    <property type="project" value="UniProtKB-SubCell"/>
</dbReference>
<evidence type="ECO:0000256" key="2">
    <source>
        <dbReference type="ARBA" id="ARBA00004496"/>
    </source>
</evidence>